<dbReference type="Pfam" id="PF07992">
    <property type="entry name" value="Pyr_redox_2"/>
    <property type="match status" value="1"/>
</dbReference>
<organism evidence="8 9">
    <name type="scientific">Pseudomonas marginalis pv. marginalis</name>
    <dbReference type="NCBI Taxonomy" id="97473"/>
    <lineage>
        <taxon>Bacteria</taxon>
        <taxon>Pseudomonadati</taxon>
        <taxon>Pseudomonadota</taxon>
        <taxon>Gammaproteobacteria</taxon>
        <taxon>Pseudomonadales</taxon>
        <taxon>Pseudomonadaceae</taxon>
        <taxon>Pseudomonas</taxon>
    </lineage>
</organism>
<evidence type="ECO:0000313" key="9">
    <source>
        <dbReference type="Proteomes" id="UP000276587"/>
    </source>
</evidence>
<gene>
    <name evidence="8" type="ORF">ALQ29_05267</name>
</gene>
<keyword evidence="9" id="KW-1185">Reference proteome</keyword>
<reference evidence="8 9" key="1">
    <citation type="submission" date="2018-08" db="EMBL/GenBank/DDBJ databases">
        <title>Recombination of ecologically and evolutionarily significant loci maintains genetic cohesion in the Pseudomonas syringae species complex.</title>
        <authorList>
            <person name="Dillon M."/>
            <person name="Thakur S."/>
            <person name="Almeida R.N.D."/>
            <person name="Weir B.S."/>
            <person name="Guttman D.S."/>
        </authorList>
    </citation>
    <scope>NUCLEOTIDE SEQUENCE [LARGE SCALE GENOMIC DNA]</scope>
    <source>
        <strain evidence="8 9">ICMP 3555</strain>
    </source>
</reference>
<feature type="region of interest" description="Disordered" evidence="5">
    <location>
        <begin position="1"/>
        <end position="56"/>
    </location>
</feature>
<dbReference type="Proteomes" id="UP000276587">
    <property type="component" value="Unassembled WGS sequence"/>
</dbReference>
<evidence type="ECO:0000256" key="5">
    <source>
        <dbReference type="SAM" id="MobiDB-lite"/>
    </source>
</evidence>
<evidence type="ECO:0000256" key="2">
    <source>
        <dbReference type="ARBA" id="ARBA00022630"/>
    </source>
</evidence>
<dbReference type="InterPro" id="IPR023753">
    <property type="entry name" value="FAD/NAD-binding_dom"/>
</dbReference>
<feature type="domain" description="FAD/NAD(P)-binding" evidence="6">
    <location>
        <begin position="68"/>
        <end position="355"/>
    </location>
</feature>
<comment type="cofactor">
    <cofactor evidence="1">
        <name>FAD</name>
        <dbReference type="ChEBI" id="CHEBI:57692"/>
    </cofactor>
</comment>
<proteinExistence type="predicted"/>
<evidence type="ECO:0000259" key="6">
    <source>
        <dbReference type="Pfam" id="PF07992"/>
    </source>
</evidence>
<keyword evidence="3" id="KW-0274">FAD</keyword>
<dbReference type="PRINTS" id="PR00368">
    <property type="entry name" value="FADPNR"/>
</dbReference>
<name>A0A3M4AVR0_PSEMA</name>
<comment type="caution">
    <text evidence="8">The sequence shown here is derived from an EMBL/GenBank/DDBJ whole genome shotgun (WGS) entry which is preliminary data.</text>
</comment>
<evidence type="ECO:0000313" key="8">
    <source>
        <dbReference type="EMBL" id="RMP10374.1"/>
    </source>
</evidence>
<dbReference type="SUPFAM" id="SSF51905">
    <property type="entry name" value="FAD/NAD(P)-binding domain"/>
    <property type="match status" value="2"/>
</dbReference>
<dbReference type="AlphaFoldDB" id="A0A3M4AVR0"/>
<dbReference type="InterPro" id="IPR050446">
    <property type="entry name" value="FAD-oxidoreductase/Apoptosis"/>
</dbReference>
<keyword evidence="2" id="KW-0285">Flavoprotein</keyword>
<dbReference type="SUPFAM" id="SSF55424">
    <property type="entry name" value="FAD/NAD-linked reductases, dimerisation (C-terminal) domain"/>
    <property type="match status" value="1"/>
</dbReference>
<sequence>MHPRENPPGRRPGDGPRDRVPQAQRALRLPHRQSHGRAGVRQPQDLPGAGRSGAGVARRHGVTMSAPLIIVGAGHAGGRAALTLREEGYTGRLILIGDEPHLPYERPPLSKAVLQGTADLAGCSLCDSARLAELGIEHIAGHPVTQLEPEHHRLQLADGQWLPYAGLLLATGGRARRLPQEQAHVLYLRTHDEALALRNALKAGTRLVVVGGGFIGLEVAATARGLGCEVTLLEAGPRLAGRVLPPVISEALLALHRQHGVDVRLNVALESIQADAVLLVDGQRLPCDLVVVGIGMQPNIELATAAGLDVGQGIRVDTHLRTSAPDIYAAGDVCEFRLGGLYQRQETWRNAEVQGRHAALNLLGRDVPFDALPGFWSDQYDWGLQTVGVITPLTVSRPLAGGGVLLFYLDAEHRLHGACGWAPGNSVAKDIKLCERLISARIPLNAASLADPELSLKHLLRG</sequence>
<dbReference type="PANTHER" id="PTHR43557:SF2">
    <property type="entry name" value="RIESKE DOMAIN-CONTAINING PROTEIN-RELATED"/>
    <property type="match status" value="1"/>
</dbReference>
<evidence type="ECO:0000256" key="1">
    <source>
        <dbReference type="ARBA" id="ARBA00001974"/>
    </source>
</evidence>
<evidence type="ECO:0000259" key="7">
    <source>
        <dbReference type="Pfam" id="PF14759"/>
    </source>
</evidence>
<dbReference type="InterPro" id="IPR028202">
    <property type="entry name" value="Reductase_C"/>
</dbReference>
<feature type="compositionally biased region" description="Basic and acidic residues" evidence="5">
    <location>
        <begin position="1"/>
        <end position="20"/>
    </location>
</feature>
<dbReference type="Gene3D" id="3.50.50.60">
    <property type="entry name" value="FAD/NAD(P)-binding domain"/>
    <property type="match status" value="2"/>
</dbReference>
<dbReference type="GO" id="GO:0016651">
    <property type="term" value="F:oxidoreductase activity, acting on NAD(P)H"/>
    <property type="evidence" value="ECO:0007669"/>
    <property type="project" value="TreeGrafter"/>
</dbReference>
<dbReference type="EMBL" id="RBQF01000143">
    <property type="protein sequence ID" value="RMP10374.1"/>
    <property type="molecule type" value="Genomic_DNA"/>
</dbReference>
<dbReference type="InterPro" id="IPR036188">
    <property type="entry name" value="FAD/NAD-bd_sf"/>
</dbReference>
<evidence type="ECO:0000256" key="4">
    <source>
        <dbReference type="ARBA" id="ARBA00023002"/>
    </source>
</evidence>
<dbReference type="Pfam" id="PF14759">
    <property type="entry name" value="Reductase_C"/>
    <property type="match status" value="1"/>
</dbReference>
<dbReference type="Gene3D" id="3.30.390.30">
    <property type="match status" value="1"/>
</dbReference>
<protein>
    <recommendedName>
        <fullName evidence="10">FAD/NAD(P)-binding domain-containing protein</fullName>
    </recommendedName>
</protein>
<dbReference type="PRINTS" id="PR00411">
    <property type="entry name" value="PNDRDTASEI"/>
</dbReference>
<dbReference type="GO" id="GO:0005737">
    <property type="term" value="C:cytoplasm"/>
    <property type="evidence" value="ECO:0007669"/>
    <property type="project" value="TreeGrafter"/>
</dbReference>
<evidence type="ECO:0000256" key="3">
    <source>
        <dbReference type="ARBA" id="ARBA00022827"/>
    </source>
</evidence>
<dbReference type="PANTHER" id="PTHR43557">
    <property type="entry name" value="APOPTOSIS-INDUCING FACTOR 1"/>
    <property type="match status" value="1"/>
</dbReference>
<evidence type="ECO:0008006" key="10">
    <source>
        <dbReference type="Google" id="ProtNLM"/>
    </source>
</evidence>
<keyword evidence="4" id="KW-0560">Oxidoreductase</keyword>
<dbReference type="InterPro" id="IPR016156">
    <property type="entry name" value="FAD/NAD-linked_Rdtase_dimer_sf"/>
</dbReference>
<accession>A0A3M4AVR0</accession>
<feature type="domain" description="Reductase C-terminal" evidence="7">
    <location>
        <begin position="375"/>
        <end position="460"/>
    </location>
</feature>